<name>A0A162TA75_PHYB8</name>
<evidence type="ECO:0000256" key="3">
    <source>
        <dbReference type="ARBA" id="ARBA00023242"/>
    </source>
</evidence>
<dbReference type="PANTHER" id="PTHR13516:SF4">
    <property type="entry name" value="FI09323P"/>
    <property type="match status" value="1"/>
</dbReference>
<dbReference type="Proteomes" id="UP000077315">
    <property type="component" value="Unassembled WGS sequence"/>
</dbReference>
<keyword evidence="3" id="KW-0539">Nucleus</keyword>
<dbReference type="SUPFAM" id="SSF82704">
    <property type="entry name" value="AlbA-like"/>
    <property type="match status" value="1"/>
</dbReference>
<evidence type="ECO:0000256" key="2">
    <source>
        <dbReference type="ARBA" id="ARBA00008018"/>
    </source>
</evidence>
<dbReference type="VEuPathDB" id="FungiDB:PHYBLDRAFT_67295"/>
<dbReference type="GeneID" id="29002677"/>
<accession>A0A162TA75</accession>
<evidence type="ECO:0000313" key="6">
    <source>
        <dbReference type="Proteomes" id="UP000077315"/>
    </source>
</evidence>
<dbReference type="InterPro" id="IPR002775">
    <property type="entry name" value="DNA/RNA-bd_Alba-like"/>
</dbReference>
<dbReference type="Gene3D" id="3.30.110.20">
    <property type="entry name" value="Alba-like domain"/>
    <property type="match status" value="1"/>
</dbReference>
<sequence length="169" mass="18846">MGVFKGGRRQNESGYNFKDPTFFIGTKMEEYRRTTESADRSDENKPTSDNEIIIGSNGTITLYVDVGLKALQEDKKPSIVIIGKGKTVNKAVSVVEIIKRRMEGRLYQYTQIGSTKTVDTWDPVKENNLDKISINKQLPVIIVRLSLTAIPALEATSGFQAPTGKDIYQ</sequence>
<keyword evidence="6" id="KW-1185">Reference proteome</keyword>
<dbReference type="EMBL" id="KV441025">
    <property type="protein sequence ID" value="OAD67162.1"/>
    <property type="molecule type" value="Genomic_DNA"/>
</dbReference>
<comment type="similarity">
    <text evidence="2">Belongs to the histone-like Alba family.</text>
</comment>
<dbReference type="InterPro" id="IPR036882">
    <property type="entry name" value="Alba-like_dom_sf"/>
</dbReference>
<dbReference type="InterPro" id="IPR051958">
    <property type="entry name" value="Alba-like_NAB"/>
</dbReference>
<proteinExistence type="inferred from homology"/>
<dbReference type="OrthoDB" id="424402at2759"/>
<evidence type="ECO:0000313" key="5">
    <source>
        <dbReference type="EMBL" id="OAD67162.1"/>
    </source>
</evidence>
<dbReference type="AlphaFoldDB" id="A0A162TA75"/>
<dbReference type="InParanoid" id="A0A162TA75"/>
<dbReference type="STRING" id="763407.A0A162TA75"/>
<dbReference type="RefSeq" id="XP_018285202.1">
    <property type="nucleotide sequence ID" value="XM_018441771.1"/>
</dbReference>
<feature type="domain" description="DNA/RNA-binding protein Alba-like" evidence="4">
    <location>
        <begin position="50"/>
        <end position="115"/>
    </location>
</feature>
<dbReference type="GO" id="GO:0005634">
    <property type="term" value="C:nucleus"/>
    <property type="evidence" value="ECO:0007669"/>
    <property type="project" value="UniProtKB-SubCell"/>
</dbReference>
<dbReference type="PANTHER" id="PTHR13516">
    <property type="entry name" value="RIBONUCLEASE P SUBUNIT P25"/>
    <property type="match status" value="1"/>
</dbReference>
<dbReference type="GO" id="GO:0003723">
    <property type="term" value="F:RNA binding"/>
    <property type="evidence" value="ECO:0007669"/>
    <property type="project" value="TreeGrafter"/>
</dbReference>
<evidence type="ECO:0000256" key="1">
    <source>
        <dbReference type="ARBA" id="ARBA00004123"/>
    </source>
</evidence>
<gene>
    <name evidence="5" type="ORF">PHYBLDRAFT_67295</name>
</gene>
<evidence type="ECO:0000259" key="4">
    <source>
        <dbReference type="Pfam" id="PF01918"/>
    </source>
</evidence>
<comment type="subcellular location">
    <subcellularLocation>
        <location evidence="1">Nucleus</location>
    </subcellularLocation>
</comment>
<protein>
    <recommendedName>
        <fullName evidence="4">DNA/RNA-binding protein Alba-like domain-containing protein</fullName>
    </recommendedName>
</protein>
<organism evidence="5 6">
    <name type="scientific">Phycomyces blakesleeanus (strain ATCC 8743b / DSM 1359 / FGSC 10004 / NBRC 33097 / NRRL 1555)</name>
    <dbReference type="NCBI Taxonomy" id="763407"/>
    <lineage>
        <taxon>Eukaryota</taxon>
        <taxon>Fungi</taxon>
        <taxon>Fungi incertae sedis</taxon>
        <taxon>Mucoromycota</taxon>
        <taxon>Mucoromycotina</taxon>
        <taxon>Mucoromycetes</taxon>
        <taxon>Mucorales</taxon>
        <taxon>Phycomycetaceae</taxon>
        <taxon>Phycomyces</taxon>
    </lineage>
</organism>
<dbReference type="Pfam" id="PF01918">
    <property type="entry name" value="Alba"/>
    <property type="match status" value="1"/>
</dbReference>
<reference evidence="6" key="1">
    <citation type="submission" date="2015-06" db="EMBL/GenBank/DDBJ databases">
        <title>Expansion of signal transduction pathways in fungi by whole-genome duplication.</title>
        <authorList>
            <consortium name="DOE Joint Genome Institute"/>
            <person name="Corrochano L.M."/>
            <person name="Kuo A."/>
            <person name="Marcet-Houben M."/>
            <person name="Polaino S."/>
            <person name="Salamov A."/>
            <person name="Villalobos J.M."/>
            <person name="Alvarez M.I."/>
            <person name="Avalos J."/>
            <person name="Benito E.P."/>
            <person name="Benoit I."/>
            <person name="Burger G."/>
            <person name="Camino L.P."/>
            <person name="Canovas D."/>
            <person name="Cerda-Olmedo E."/>
            <person name="Cheng J.-F."/>
            <person name="Dominguez A."/>
            <person name="Elias M."/>
            <person name="Eslava A.P."/>
            <person name="Glaser F."/>
            <person name="Grimwood J."/>
            <person name="Gutierrez G."/>
            <person name="Heitman J."/>
            <person name="Henrissat B."/>
            <person name="Iturriaga E.A."/>
            <person name="Lang B.F."/>
            <person name="Lavin J.L."/>
            <person name="Lee S."/>
            <person name="Li W."/>
            <person name="Lindquist E."/>
            <person name="Lopez-Garcia S."/>
            <person name="Luque E.M."/>
            <person name="Marcos A.T."/>
            <person name="Martin J."/>
            <person name="McCluskey K."/>
            <person name="Medina H.R."/>
            <person name="Miralles-Duran A."/>
            <person name="Miyazaki A."/>
            <person name="Munoz-Torres E."/>
            <person name="Oguiza J.A."/>
            <person name="Ohm R."/>
            <person name="Olmedo M."/>
            <person name="Orejas M."/>
            <person name="Ortiz-Castellanos L."/>
            <person name="Pisabarro A.G."/>
            <person name="Rodriguez-Romero J."/>
            <person name="Ruiz-Herrera J."/>
            <person name="Ruiz-Vazquez R."/>
            <person name="Sanz C."/>
            <person name="Schackwitz W."/>
            <person name="Schmutz J."/>
            <person name="Shahriari M."/>
            <person name="Shelest E."/>
            <person name="Silva-Franco F."/>
            <person name="Soanes D."/>
            <person name="Syed K."/>
            <person name="Tagua V.G."/>
            <person name="Talbot N.J."/>
            <person name="Thon M."/>
            <person name="De vries R.P."/>
            <person name="Wiebenga A."/>
            <person name="Yadav J.S."/>
            <person name="Braun E.L."/>
            <person name="Baker S."/>
            <person name="Garre V."/>
            <person name="Horwitz B."/>
            <person name="Torres-Martinez S."/>
            <person name="Idnurm A."/>
            <person name="Herrera-Estrella A."/>
            <person name="Gabaldon T."/>
            <person name="Grigoriev I.V."/>
        </authorList>
    </citation>
    <scope>NUCLEOTIDE SEQUENCE [LARGE SCALE GENOMIC DNA]</scope>
    <source>
        <strain evidence="6">NRRL 1555(-)</strain>
    </source>
</reference>